<evidence type="ECO:0000313" key="1">
    <source>
        <dbReference type="EMBL" id="EON96751.1"/>
    </source>
</evidence>
<gene>
    <name evidence="1" type="ORF">UCRPA7_7756</name>
</gene>
<evidence type="ECO:0000313" key="2">
    <source>
        <dbReference type="Proteomes" id="UP000014074"/>
    </source>
</evidence>
<sequence>MSTTEKLIKISFLIRKRDDITTEEFHRYWSEEHPKAWLSVAIVKAKIVKYSQFHFNNSLIDASMGLSMTPYDGAASL</sequence>
<dbReference type="InterPro" id="IPR011008">
    <property type="entry name" value="Dimeric_a/b-barrel"/>
</dbReference>
<dbReference type="KEGG" id="tmn:UCRPA7_7756"/>
<dbReference type="eggNOG" id="ENOG502RHQB">
    <property type="taxonomic scope" value="Eukaryota"/>
</dbReference>
<dbReference type="Gene3D" id="3.30.70.100">
    <property type="match status" value="1"/>
</dbReference>
<dbReference type="AlphaFoldDB" id="R8BBS3"/>
<dbReference type="EMBL" id="KB933320">
    <property type="protein sequence ID" value="EON96751.1"/>
    <property type="molecule type" value="Genomic_DNA"/>
</dbReference>
<accession>R8BBS3</accession>
<dbReference type="HOGENOM" id="CLU_2639849_0_0_1"/>
<proteinExistence type="predicted"/>
<dbReference type="RefSeq" id="XP_007918470.1">
    <property type="nucleotide sequence ID" value="XM_007920279.1"/>
</dbReference>
<dbReference type="Proteomes" id="UP000014074">
    <property type="component" value="Unassembled WGS sequence"/>
</dbReference>
<dbReference type="GeneID" id="19328542"/>
<keyword evidence="2" id="KW-1185">Reference proteome</keyword>
<protein>
    <recommendedName>
        <fullName evidence="3">EthD domain-containing protein</fullName>
    </recommendedName>
</protein>
<name>R8BBS3_PHAM7</name>
<organism evidence="1 2">
    <name type="scientific">Phaeoacremonium minimum (strain UCR-PA7)</name>
    <name type="common">Esca disease fungus</name>
    <name type="synonym">Togninia minima</name>
    <dbReference type="NCBI Taxonomy" id="1286976"/>
    <lineage>
        <taxon>Eukaryota</taxon>
        <taxon>Fungi</taxon>
        <taxon>Dikarya</taxon>
        <taxon>Ascomycota</taxon>
        <taxon>Pezizomycotina</taxon>
        <taxon>Sordariomycetes</taxon>
        <taxon>Sordariomycetidae</taxon>
        <taxon>Togniniales</taxon>
        <taxon>Togniniaceae</taxon>
        <taxon>Phaeoacremonium</taxon>
    </lineage>
</organism>
<dbReference type="OrthoDB" id="3454835at2759"/>
<reference evidence="2" key="1">
    <citation type="journal article" date="2013" name="Genome Announc.">
        <title>Draft genome sequence of the ascomycete Phaeoacremonium aleophilum strain UCR-PA7, a causal agent of the esca disease complex in grapevines.</title>
        <authorList>
            <person name="Blanco-Ulate B."/>
            <person name="Rolshausen P."/>
            <person name="Cantu D."/>
        </authorList>
    </citation>
    <scope>NUCLEOTIDE SEQUENCE [LARGE SCALE GENOMIC DNA]</scope>
    <source>
        <strain evidence="2">UCR-PA7</strain>
    </source>
</reference>
<dbReference type="SUPFAM" id="SSF54909">
    <property type="entry name" value="Dimeric alpha+beta barrel"/>
    <property type="match status" value="1"/>
</dbReference>
<evidence type="ECO:0008006" key="3">
    <source>
        <dbReference type="Google" id="ProtNLM"/>
    </source>
</evidence>